<evidence type="ECO:0000313" key="3">
    <source>
        <dbReference type="Proteomes" id="UP000006174"/>
    </source>
</evidence>
<proteinExistence type="predicted"/>
<keyword evidence="3" id="KW-1185">Reference proteome</keyword>
<dbReference type="EMBL" id="CAGI01000166">
    <property type="protein sequence ID" value="CCF51620.1"/>
    <property type="molecule type" value="Genomic_DNA"/>
</dbReference>
<dbReference type="HOGENOM" id="CLU_1897752_0_0_1"/>
<accession>I2FXH7</accession>
<organism evidence="2 3">
    <name type="scientific">Ustilago hordei</name>
    <name type="common">Barley covered smut fungus</name>
    <dbReference type="NCBI Taxonomy" id="120017"/>
    <lineage>
        <taxon>Eukaryota</taxon>
        <taxon>Fungi</taxon>
        <taxon>Dikarya</taxon>
        <taxon>Basidiomycota</taxon>
        <taxon>Ustilaginomycotina</taxon>
        <taxon>Ustilaginomycetes</taxon>
        <taxon>Ustilaginales</taxon>
        <taxon>Ustilaginaceae</taxon>
        <taxon>Ustilago</taxon>
    </lineage>
</organism>
<sequence>MRPHGCISQAEREQKMTTAKPWRSNRNMFLLDGSRVSFSLQPGRAMEQLCIEPLFHRSMCTQQFRRTRSNNGARPMMPQKQNATACNNLGTTGHHERDENLPSVPASESDIAGFPWASRAFITKDAQFRGSLPE</sequence>
<gene>
    <name evidence="2" type="ORF">UHOR_08348</name>
</gene>
<feature type="region of interest" description="Disordered" evidence="1">
    <location>
        <begin position="69"/>
        <end position="108"/>
    </location>
</feature>
<feature type="compositionally biased region" description="Polar residues" evidence="1">
    <location>
        <begin position="79"/>
        <end position="91"/>
    </location>
</feature>
<dbReference type="AlphaFoldDB" id="I2FXH7"/>
<name>I2FXH7_USTHO</name>
<comment type="caution">
    <text evidence="2">The sequence shown here is derived from an EMBL/GenBank/DDBJ whole genome shotgun (WGS) entry which is preliminary data.</text>
</comment>
<protein>
    <submittedName>
        <fullName evidence="2">Uncharacterized protein</fullName>
    </submittedName>
</protein>
<dbReference type="OrthoDB" id="10302709at2759"/>
<evidence type="ECO:0000313" key="2">
    <source>
        <dbReference type="EMBL" id="CCF51620.1"/>
    </source>
</evidence>
<dbReference type="Proteomes" id="UP000006174">
    <property type="component" value="Unassembled WGS sequence"/>
</dbReference>
<evidence type="ECO:0000256" key="1">
    <source>
        <dbReference type="SAM" id="MobiDB-lite"/>
    </source>
</evidence>
<reference evidence="2 3" key="1">
    <citation type="journal article" date="2012" name="Plant Cell">
        <title>Genome comparison of barley and maize smut fungi reveals targeted loss of RNA silencing components and species-specific presence of transposable elements.</title>
        <authorList>
            <person name="Laurie J.D."/>
            <person name="Ali S."/>
            <person name="Linning R."/>
            <person name="Mannhaupt G."/>
            <person name="Wong P."/>
            <person name="Gueldener U."/>
            <person name="Muensterkoetter M."/>
            <person name="Moore R."/>
            <person name="Kahmann R."/>
            <person name="Bakkeren G."/>
            <person name="Schirawski J."/>
        </authorList>
    </citation>
    <scope>NUCLEOTIDE SEQUENCE [LARGE SCALE GENOMIC DNA]</scope>
    <source>
        <strain evidence="3">Uh4875-4</strain>
    </source>
</reference>
<feature type="region of interest" description="Disordered" evidence="1">
    <location>
        <begin position="1"/>
        <end position="20"/>
    </location>
</feature>